<dbReference type="PANTHER" id="PTHR35851:SF1">
    <property type="entry name" value="CELL DIVISION PROTEIN FTSQ"/>
    <property type="match status" value="1"/>
</dbReference>
<dbReference type="InterPro" id="IPR005548">
    <property type="entry name" value="Cell_div_FtsQ/DivIB_C"/>
</dbReference>
<organism evidence="11 12">
    <name type="scientific">Thalassotalea insulae</name>
    <dbReference type="NCBI Taxonomy" id="2056778"/>
    <lineage>
        <taxon>Bacteria</taxon>
        <taxon>Pseudomonadati</taxon>
        <taxon>Pseudomonadota</taxon>
        <taxon>Gammaproteobacteria</taxon>
        <taxon>Alteromonadales</taxon>
        <taxon>Colwelliaceae</taxon>
        <taxon>Thalassotalea</taxon>
    </lineage>
</organism>
<evidence type="ECO:0000256" key="1">
    <source>
        <dbReference type="ARBA" id="ARBA00004370"/>
    </source>
</evidence>
<evidence type="ECO:0000256" key="7">
    <source>
        <dbReference type="ARBA" id="ARBA00023136"/>
    </source>
</evidence>
<dbReference type="Pfam" id="PF08478">
    <property type="entry name" value="POTRA_1"/>
    <property type="match status" value="1"/>
</dbReference>
<comment type="subcellular location">
    <subcellularLocation>
        <location evidence="9">Cell inner membrane</location>
        <topology evidence="9">Single-pass type II membrane protein</topology>
    </subcellularLocation>
    <subcellularLocation>
        <location evidence="1">Membrane</location>
    </subcellularLocation>
    <text evidence="9">Localizes to the division septum.</text>
</comment>
<dbReference type="PROSITE" id="PS51779">
    <property type="entry name" value="POTRA"/>
    <property type="match status" value="1"/>
</dbReference>
<comment type="caution">
    <text evidence="11">The sequence shown here is derived from an EMBL/GenBank/DDBJ whole genome shotgun (WGS) entry which is preliminary data.</text>
</comment>
<keyword evidence="5 9" id="KW-0812">Transmembrane</keyword>
<dbReference type="Proteomes" id="UP001157186">
    <property type="component" value="Unassembled WGS sequence"/>
</dbReference>
<evidence type="ECO:0000256" key="3">
    <source>
        <dbReference type="ARBA" id="ARBA00022519"/>
    </source>
</evidence>
<evidence type="ECO:0000259" key="10">
    <source>
        <dbReference type="PROSITE" id="PS51779"/>
    </source>
</evidence>
<evidence type="ECO:0000256" key="9">
    <source>
        <dbReference type="HAMAP-Rule" id="MF_00911"/>
    </source>
</evidence>
<protein>
    <recommendedName>
        <fullName evidence="9">Cell division protein FtsQ</fullName>
    </recommendedName>
</protein>
<evidence type="ECO:0000256" key="5">
    <source>
        <dbReference type="ARBA" id="ARBA00022692"/>
    </source>
</evidence>
<keyword evidence="7 9" id="KW-0472">Membrane</keyword>
<feature type="domain" description="POTRA" evidence="10">
    <location>
        <begin position="53"/>
        <end position="122"/>
    </location>
</feature>
<evidence type="ECO:0000313" key="11">
    <source>
        <dbReference type="EMBL" id="GLX77794.1"/>
    </source>
</evidence>
<reference evidence="11 12" key="1">
    <citation type="submission" date="2023-03" db="EMBL/GenBank/DDBJ databases">
        <title>Draft genome sequence of Thalassotalea insulae KCTC 62186T.</title>
        <authorList>
            <person name="Sawabe T."/>
        </authorList>
    </citation>
    <scope>NUCLEOTIDE SEQUENCE [LARGE SCALE GENOMIC DNA]</scope>
    <source>
        <strain evidence="11 12">KCTC 62186</strain>
    </source>
</reference>
<dbReference type="InterPro" id="IPR013685">
    <property type="entry name" value="POTRA_FtsQ_type"/>
</dbReference>
<comment type="subunit">
    <text evidence="9">Part of a complex composed of FtsB, FtsL and FtsQ.</text>
</comment>
<evidence type="ECO:0000256" key="4">
    <source>
        <dbReference type="ARBA" id="ARBA00022618"/>
    </source>
</evidence>
<name>A0ABQ6GR24_9GAMM</name>
<evidence type="ECO:0000256" key="8">
    <source>
        <dbReference type="ARBA" id="ARBA00023306"/>
    </source>
</evidence>
<feature type="transmembrane region" description="Helical" evidence="9">
    <location>
        <begin position="20"/>
        <end position="43"/>
    </location>
</feature>
<dbReference type="InterPro" id="IPR045335">
    <property type="entry name" value="FtsQ_C_sf"/>
</dbReference>
<dbReference type="EMBL" id="BSST01000001">
    <property type="protein sequence ID" value="GLX77794.1"/>
    <property type="molecule type" value="Genomic_DNA"/>
</dbReference>
<evidence type="ECO:0000313" key="12">
    <source>
        <dbReference type="Proteomes" id="UP001157186"/>
    </source>
</evidence>
<comment type="function">
    <text evidence="9">Essential cell division protein. May link together the upstream cell division proteins, which are predominantly cytoplasmic, with the downstream cell division proteins, which are predominantly periplasmic. May control correct divisome assembly.</text>
</comment>
<keyword evidence="2 9" id="KW-1003">Cell membrane</keyword>
<keyword evidence="4 9" id="KW-0132">Cell division</keyword>
<evidence type="ECO:0000256" key="6">
    <source>
        <dbReference type="ARBA" id="ARBA00022989"/>
    </source>
</evidence>
<proteinExistence type="inferred from homology"/>
<keyword evidence="8 9" id="KW-0131">Cell cycle</keyword>
<keyword evidence="6 9" id="KW-1133">Transmembrane helix</keyword>
<dbReference type="PANTHER" id="PTHR35851">
    <property type="entry name" value="CELL DIVISION PROTEIN FTSQ"/>
    <property type="match status" value="1"/>
</dbReference>
<dbReference type="GO" id="GO:0051301">
    <property type="term" value="P:cell division"/>
    <property type="evidence" value="ECO:0007669"/>
    <property type="project" value="UniProtKB-KW"/>
</dbReference>
<dbReference type="Gene3D" id="3.10.20.310">
    <property type="entry name" value="membrane protein fhac"/>
    <property type="match status" value="1"/>
</dbReference>
<dbReference type="InterPro" id="IPR034746">
    <property type="entry name" value="POTRA"/>
</dbReference>
<evidence type="ECO:0000256" key="2">
    <source>
        <dbReference type="ARBA" id="ARBA00022475"/>
    </source>
</evidence>
<accession>A0ABQ6GR24</accession>
<sequence length="259" mass="29856">MATKTEQLQLTEQRTAKLHWSFWLGVAFFVSVIIAIITLSWYVTSKMSAQESMPVTSIVISGEMPYTDKADIERAIERIDLGNFFNVDVNQVQAKVSSLPWVYSVSVRKHWPNELKIYVVDQQPIAYWNGDFLLNHQGVAFQADISRIHHNLPAFFGPEGSESVALENYINISRLLEYGELAIDELLLSERYSWQLTLNDGVVLNLGRENRVQRLQRFMDVYPEIKANKKADQQVNYVDLRYETGLAVGWKPQIEKERV</sequence>
<dbReference type="RefSeq" id="WP_284243685.1">
    <property type="nucleotide sequence ID" value="NZ_BSST01000001.1"/>
</dbReference>
<comment type="similarity">
    <text evidence="9">Belongs to the FtsQ/DivIB family. FtsQ subfamily.</text>
</comment>
<keyword evidence="3 9" id="KW-0997">Cell inner membrane</keyword>
<dbReference type="InterPro" id="IPR026579">
    <property type="entry name" value="FtsQ"/>
</dbReference>
<dbReference type="Gene3D" id="3.40.50.11690">
    <property type="entry name" value="Cell division protein FtsQ/DivIB"/>
    <property type="match status" value="1"/>
</dbReference>
<dbReference type="HAMAP" id="MF_00911">
    <property type="entry name" value="FtsQ_subfam"/>
    <property type="match status" value="1"/>
</dbReference>
<keyword evidence="12" id="KW-1185">Reference proteome</keyword>
<gene>
    <name evidence="9 11" type="primary">ftsQ</name>
    <name evidence="11" type="ORF">tinsulaeT_11340</name>
</gene>
<dbReference type="Pfam" id="PF03799">
    <property type="entry name" value="FtsQ_DivIB_C"/>
    <property type="match status" value="1"/>
</dbReference>